<dbReference type="EMBL" id="CP119083">
    <property type="protein sequence ID" value="WEF32327.1"/>
    <property type="molecule type" value="Genomic_DNA"/>
</dbReference>
<keyword evidence="4" id="KW-1185">Reference proteome</keyword>
<evidence type="ECO:0000313" key="3">
    <source>
        <dbReference type="EMBL" id="WEF32327.1"/>
    </source>
</evidence>
<dbReference type="RefSeq" id="WP_277415080.1">
    <property type="nucleotide sequence ID" value="NZ_CP119083.1"/>
</dbReference>
<keyword evidence="1" id="KW-0732">Signal</keyword>
<accession>A0ABY8B8R8</accession>
<dbReference type="InterPro" id="IPR021255">
    <property type="entry name" value="DUF2807"/>
</dbReference>
<gene>
    <name evidence="3" type="ORF">PX653_23380</name>
</gene>
<dbReference type="Proteomes" id="UP001216510">
    <property type="component" value="Chromosome"/>
</dbReference>
<evidence type="ECO:0000259" key="2">
    <source>
        <dbReference type="Pfam" id="PF10988"/>
    </source>
</evidence>
<sequence>MHKFVNATMLAVALCAAGAATTAQAEDNASEARTVDARAVKVVLDGVIDLQLRQGAQAALTITGDKRYLPKVVVTQSGDTLRIGTDLKGIQMSRPNLRAELTLPNLAELVSAGVGSAEVQGFSGERLRVALDGAGAVKLSAQYRNLDAHLNGAGSMTVNTGNAENVDLNLRGAGQMVVSGQSRSLQARLGGVGSLDARQLRSDSVTVDMTGLGGATVYAKSAANLRLSGLGSATVYGKPASRNASARGLGHVTWQ</sequence>
<dbReference type="Pfam" id="PF10988">
    <property type="entry name" value="DUF2807"/>
    <property type="match status" value="1"/>
</dbReference>
<proteinExistence type="predicted"/>
<feature type="signal peptide" evidence="1">
    <location>
        <begin position="1"/>
        <end position="25"/>
    </location>
</feature>
<feature type="chain" id="PRO_5046959274" evidence="1">
    <location>
        <begin position="26"/>
        <end position="255"/>
    </location>
</feature>
<dbReference type="Gene3D" id="2.160.20.120">
    <property type="match status" value="1"/>
</dbReference>
<name>A0ABY8B8R8_9BURK</name>
<organism evidence="3 4">
    <name type="scientific">Pseudoduganella chitinolytica</name>
    <dbReference type="NCBI Taxonomy" id="34070"/>
    <lineage>
        <taxon>Bacteria</taxon>
        <taxon>Pseudomonadati</taxon>
        <taxon>Pseudomonadota</taxon>
        <taxon>Betaproteobacteria</taxon>
        <taxon>Burkholderiales</taxon>
        <taxon>Oxalobacteraceae</taxon>
        <taxon>Telluria group</taxon>
        <taxon>Pseudoduganella</taxon>
    </lineage>
</organism>
<reference evidence="3 4" key="1">
    <citation type="submission" date="2023-02" db="EMBL/GenBank/DDBJ databases">
        <title>Gemone sequence of Telluria chitinolytica ACM 3522T.</title>
        <authorList>
            <person name="Frediansyah A."/>
            <person name="Miess H."/>
            <person name="Gross H."/>
        </authorList>
    </citation>
    <scope>NUCLEOTIDE SEQUENCE [LARGE SCALE GENOMIC DNA]</scope>
    <source>
        <strain evidence="3 4">ACM 3522</strain>
    </source>
</reference>
<evidence type="ECO:0000313" key="4">
    <source>
        <dbReference type="Proteomes" id="UP001216510"/>
    </source>
</evidence>
<feature type="domain" description="Putative auto-transporter adhesin head GIN" evidence="2">
    <location>
        <begin position="41"/>
        <end position="239"/>
    </location>
</feature>
<protein>
    <submittedName>
        <fullName evidence="3">DUF2807 domain-containing protein</fullName>
    </submittedName>
</protein>
<evidence type="ECO:0000256" key="1">
    <source>
        <dbReference type="SAM" id="SignalP"/>
    </source>
</evidence>